<dbReference type="InterPro" id="IPR013221">
    <property type="entry name" value="Mur_ligase_cen"/>
</dbReference>
<keyword evidence="4 7" id="KW-0436">Ligase</keyword>
<evidence type="ECO:0000256" key="1">
    <source>
        <dbReference type="ARBA" id="ARBA00004496"/>
    </source>
</evidence>
<dbReference type="InterPro" id="IPR005762">
    <property type="entry name" value="MurD"/>
</dbReference>
<evidence type="ECO:0000256" key="7">
    <source>
        <dbReference type="HAMAP-Rule" id="MF_00639"/>
    </source>
</evidence>
<gene>
    <name evidence="7 11" type="primary">murD</name>
    <name evidence="11" type="ORF">JAO78_014880</name>
</gene>
<dbReference type="InterPro" id="IPR004101">
    <property type="entry name" value="Mur_ligase_C"/>
</dbReference>
<evidence type="ECO:0000256" key="6">
    <source>
        <dbReference type="ARBA" id="ARBA00022840"/>
    </source>
</evidence>
<sequence>MQSILTAKRIAVVGLGLSGLATVRFLLAQGIKPVLMDTRKQPAGLEQIPVEKVDGIYLGELDANRLAQMELIIVSPGLSVKHPALRFARLQGAKIIGDVELFAHFNHKPVLAITGSNGKSTVTMLTTAMLQQSGIKAVAAGNIGLPVLEAINHSDAEVFVLELSSFQLETTDSLAVVASVNLNISADHLDRYNTIAEYAAAKQRIHRHSQLAIYNADDRMTQPAQSQAGLALSLKPNTSGYGIVQHQQAPWLLVEGEPLLPVAEMSLFGEHNQFNALAAAALALAAGASRAALAATLRTFSGLAHRCELVTELNGVRWVNDSKGTNIGATLAALAGLRPGIRGKLILIAGGDAKGADVQELQSVLQQDVDQLITLGQDGPAIAALKADSVQVKTLQQAVSVAASMAKAGDMVLLSPACASLDMFKSYVDRGEQFARAVKELK</sequence>
<keyword evidence="7 8" id="KW-0133">Cell shape</keyword>
<comment type="similarity">
    <text evidence="7">Belongs to the MurCDEF family.</text>
</comment>
<keyword evidence="7 8" id="KW-0132">Cell division</keyword>
<evidence type="ECO:0000256" key="4">
    <source>
        <dbReference type="ARBA" id="ARBA00022598"/>
    </source>
</evidence>
<dbReference type="SUPFAM" id="SSF53623">
    <property type="entry name" value="MurD-like peptide ligases, catalytic domain"/>
    <property type="match status" value="1"/>
</dbReference>
<dbReference type="InterPro" id="IPR036565">
    <property type="entry name" value="Mur-like_cat_sf"/>
</dbReference>
<feature type="binding site" evidence="7">
    <location>
        <begin position="115"/>
        <end position="121"/>
    </location>
    <ligand>
        <name>ATP</name>
        <dbReference type="ChEBI" id="CHEBI:30616"/>
    </ligand>
</feature>
<dbReference type="HAMAP" id="MF_00639">
    <property type="entry name" value="MurD"/>
    <property type="match status" value="1"/>
</dbReference>
<evidence type="ECO:0000256" key="8">
    <source>
        <dbReference type="RuleBase" id="RU003664"/>
    </source>
</evidence>
<accession>A0ABS8C6Z1</accession>
<evidence type="ECO:0000256" key="3">
    <source>
        <dbReference type="ARBA" id="ARBA00022490"/>
    </source>
</evidence>
<keyword evidence="3 7" id="KW-0963">Cytoplasm</keyword>
<dbReference type="Pfam" id="PF08245">
    <property type="entry name" value="Mur_ligase_M"/>
    <property type="match status" value="1"/>
</dbReference>
<feature type="domain" description="Mur ligase central" evidence="10">
    <location>
        <begin position="113"/>
        <end position="283"/>
    </location>
</feature>
<proteinExistence type="inferred from homology"/>
<evidence type="ECO:0000256" key="2">
    <source>
        <dbReference type="ARBA" id="ARBA00004752"/>
    </source>
</evidence>
<dbReference type="InterPro" id="IPR036615">
    <property type="entry name" value="Mur_ligase_C_dom_sf"/>
</dbReference>
<evidence type="ECO:0000256" key="5">
    <source>
        <dbReference type="ARBA" id="ARBA00022741"/>
    </source>
</evidence>
<dbReference type="EC" id="6.3.2.9" evidence="7 8"/>
<keyword evidence="7 8" id="KW-0131">Cell cycle</keyword>
<protein>
    <recommendedName>
        <fullName evidence="7 8">UDP-N-acetylmuramoylalanine--D-glutamate ligase</fullName>
        <ecNumber evidence="7 8">6.3.2.9</ecNumber>
    </recommendedName>
    <alternativeName>
        <fullName evidence="7">D-glutamic acid-adding enzyme</fullName>
    </alternativeName>
    <alternativeName>
        <fullName evidence="7">UDP-N-acetylmuramoyl-L-alanyl-D-glutamate synthetase</fullName>
    </alternativeName>
</protein>
<evidence type="ECO:0000259" key="10">
    <source>
        <dbReference type="Pfam" id="PF08245"/>
    </source>
</evidence>
<keyword evidence="12" id="KW-1185">Reference proteome</keyword>
<dbReference type="Gene3D" id="3.40.50.720">
    <property type="entry name" value="NAD(P)-binding Rossmann-like Domain"/>
    <property type="match status" value="1"/>
</dbReference>
<comment type="subcellular location">
    <subcellularLocation>
        <location evidence="1 7 8">Cytoplasm</location>
    </subcellularLocation>
</comment>
<dbReference type="EMBL" id="JAEINI020000014">
    <property type="protein sequence ID" value="MCB5228094.1"/>
    <property type="molecule type" value="Genomic_DNA"/>
</dbReference>
<dbReference type="PANTHER" id="PTHR43692:SF1">
    <property type="entry name" value="UDP-N-ACETYLMURAMOYLALANINE--D-GLUTAMATE LIGASE"/>
    <property type="match status" value="1"/>
</dbReference>
<dbReference type="Gene3D" id="3.40.1190.10">
    <property type="entry name" value="Mur-like, catalytic domain"/>
    <property type="match status" value="1"/>
</dbReference>
<comment type="catalytic activity">
    <reaction evidence="7 8">
        <text>UDP-N-acetyl-alpha-D-muramoyl-L-alanine + D-glutamate + ATP = UDP-N-acetyl-alpha-D-muramoyl-L-alanyl-D-glutamate + ADP + phosphate + H(+)</text>
        <dbReference type="Rhea" id="RHEA:16429"/>
        <dbReference type="ChEBI" id="CHEBI:15378"/>
        <dbReference type="ChEBI" id="CHEBI:29986"/>
        <dbReference type="ChEBI" id="CHEBI:30616"/>
        <dbReference type="ChEBI" id="CHEBI:43474"/>
        <dbReference type="ChEBI" id="CHEBI:83898"/>
        <dbReference type="ChEBI" id="CHEBI:83900"/>
        <dbReference type="ChEBI" id="CHEBI:456216"/>
        <dbReference type="EC" id="6.3.2.9"/>
    </reaction>
</comment>
<dbReference type="Pfam" id="PF21799">
    <property type="entry name" value="MurD-like_N"/>
    <property type="match status" value="1"/>
</dbReference>
<comment type="function">
    <text evidence="7 8">Cell wall formation. Catalyzes the addition of glutamate to the nucleotide precursor UDP-N-acetylmuramoyl-L-alanine (UMA).</text>
</comment>
<reference evidence="11 12" key="1">
    <citation type="submission" date="2021-10" db="EMBL/GenBank/DDBJ databases">
        <title>Alishewanella koreense sp. nov. isolated from seawater of southwestern coast in South Korea and the proposal for the reclassification of Rheinheimera perlucida and Rheinheimera tuosuensis as Arsukibacterium perlucida and Arsukibacterium tuosuensis.</title>
        <authorList>
            <person name="Kim K.H."/>
            <person name="Ruan W."/>
            <person name="Kim K.R."/>
            <person name="Baek J.H."/>
            <person name="Jeon C.O."/>
        </authorList>
    </citation>
    <scope>NUCLEOTIDE SEQUENCE [LARGE SCALE GENOMIC DNA]</scope>
    <source>
        <strain evidence="11 12">16-MA</strain>
    </source>
</reference>
<keyword evidence="7 8" id="KW-0573">Peptidoglycan synthesis</keyword>
<dbReference type="NCBIfam" id="TIGR01087">
    <property type="entry name" value="murD"/>
    <property type="match status" value="1"/>
</dbReference>
<keyword evidence="7 8" id="KW-0961">Cell wall biogenesis/degradation</keyword>
<comment type="pathway">
    <text evidence="2 7 8">Cell wall biogenesis; peptidoglycan biosynthesis.</text>
</comment>
<name>A0ABS8C6Z1_9ALTE</name>
<keyword evidence="5 7" id="KW-0547">Nucleotide-binding</keyword>
<dbReference type="SUPFAM" id="SSF51984">
    <property type="entry name" value="MurCD N-terminal domain"/>
    <property type="match status" value="1"/>
</dbReference>
<dbReference type="Pfam" id="PF02875">
    <property type="entry name" value="Mur_ligase_C"/>
    <property type="match status" value="1"/>
</dbReference>
<dbReference type="GO" id="GO:0008764">
    <property type="term" value="F:UDP-N-acetylmuramoylalanine-D-glutamate ligase activity"/>
    <property type="evidence" value="ECO:0007669"/>
    <property type="project" value="UniProtKB-EC"/>
</dbReference>
<evidence type="ECO:0000259" key="9">
    <source>
        <dbReference type="Pfam" id="PF02875"/>
    </source>
</evidence>
<organism evidence="11 12">
    <name type="scientific">Alishewanella maricola</name>
    <dbReference type="NCBI Taxonomy" id="2795740"/>
    <lineage>
        <taxon>Bacteria</taxon>
        <taxon>Pseudomonadati</taxon>
        <taxon>Pseudomonadota</taxon>
        <taxon>Gammaproteobacteria</taxon>
        <taxon>Alteromonadales</taxon>
        <taxon>Alteromonadaceae</taxon>
        <taxon>Alishewanella</taxon>
    </lineage>
</organism>
<dbReference type="PANTHER" id="PTHR43692">
    <property type="entry name" value="UDP-N-ACETYLMURAMOYLALANINE--D-GLUTAMATE LIGASE"/>
    <property type="match status" value="1"/>
</dbReference>
<evidence type="ECO:0000313" key="12">
    <source>
        <dbReference type="Proteomes" id="UP000633814"/>
    </source>
</evidence>
<dbReference type="RefSeq" id="WP_226752157.1">
    <property type="nucleotide sequence ID" value="NZ_JAEINI020000014.1"/>
</dbReference>
<keyword evidence="6 7" id="KW-0067">ATP-binding</keyword>
<feature type="domain" description="Mur ligase C-terminal" evidence="9">
    <location>
        <begin position="305"/>
        <end position="418"/>
    </location>
</feature>
<evidence type="ECO:0000313" key="11">
    <source>
        <dbReference type="EMBL" id="MCB5228094.1"/>
    </source>
</evidence>
<dbReference type="Proteomes" id="UP000633814">
    <property type="component" value="Unassembled WGS sequence"/>
</dbReference>
<comment type="caution">
    <text evidence="11">The sequence shown here is derived from an EMBL/GenBank/DDBJ whole genome shotgun (WGS) entry which is preliminary data.</text>
</comment>
<dbReference type="Gene3D" id="3.90.190.20">
    <property type="entry name" value="Mur ligase, C-terminal domain"/>
    <property type="match status" value="1"/>
</dbReference>
<dbReference type="SUPFAM" id="SSF53244">
    <property type="entry name" value="MurD-like peptide ligases, peptide-binding domain"/>
    <property type="match status" value="1"/>
</dbReference>